<dbReference type="RefSeq" id="WP_172186563.1">
    <property type="nucleotide sequence ID" value="NZ_CAWPPK010000135.1"/>
</dbReference>
<accession>A0ABX2CU68</accession>
<dbReference type="EMBL" id="SRRZ01000022">
    <property type="protein sequence ID" value="NQE33927.1"/>
    <property type="molecule type" value="Genomic_DNA"/>
</dbReference>
<keyword evidence="2" id="KW-1185">Reference proteome</keyword>
<gene>
    <name evidence="1" type="ORF">E5S67_01650</name>
</gene>
<name>A0ABX2CU68_9CYAN</name>
<sequence length="175" mass="19397">MNKPNFQAMSRKELRAYVLAHREDNEAFYALADRLHESVAATEAAVVKWLQFQHPNQTINKISESSSSLILTDAEGNQTEIKIQVMGSYLPNNKPLIELLINDMISHTQKQHIKTLAVFVSRNESTAKQLETELTEANFDSRAQSSLVVGYIEPGGKFQSLPGATIAGVKADHSS</sequence>
<dbReference type="Pfam" id="PF21826">
    <property type="entry name" value="DUF6887"/>
    <property type="match status" value="1"/>
</dbReference>
<evidence type="ECO:0000313" key="1">
    <source>
        <dbReference type="EMBL" id="NQE33927.1"/>
    </source>
</evidence>
<protein>
    <submittedName>
        <fullName evidence="1">Uncharacterized protein</fullName>
    </submittedName>
</protein>
<reference evidence="1 2" key="1">
    <citation type="journal article" date="2020" name="Sci. Rep.">
        <title>A novel cyanobacterial geosmin producer, revising GeoA distribution and dispersion patterns in Bacteria.</title>
        <authorList>
            <person name="Churro C."/>
            <person name="Semedo-Aguiar A.P."/>
            <person name="Silva A.D."/>
            <person name="Pereira-Leal J.B."/>
            <person name="Leite R.B."/>
        </authorList>
    </citation>
    <scope>NUCLEOTIDE SEQUENCE [LARGE SCALE GENOMIC DNA]</scope>
    <source>
        <strain evidence="1 2">IPMA8</strain>
    </source>
</reference>
<proteinExistence type="predicted"/>
<evidence type="ECO:0000313" key="2">
    <source>
        <dbReference type="Proteomes" id="UP000702425"/>
    </source>
</evidence>
<comment type="caution">
    <text evidence="1">The sequence shown here is derived from an EMBL/GenBank/DDBJ whole genome shotgun (WGS) entry which is preliminary data.</text>
</comment>
<dbReference type="Proteomes" id="UP000702425">
    <property type="component" value="Unassembled WGS sequence"/>
</dbReference>
<dbReference type="InterPro" id="IPR054053">
    <property type="entry name" value="DUF6887"/>
</dbReference>
<organism evidence="1 2">
    <name type="scientific">Microcoleus asticus IPMA8</name>
    <dbReference type="NCBI Taxonomy" id="2563858"/>
    <lineage>
        <taxon>Bacteria</taxon>
        <taxon>Bacillati</taxon>
        <taxon>Cyanobacteriota</taxon>
        <taxon>Cyanophyceae</taxon>
        <taxon>Oscillatoriophycideae</taxon>
        <taxon>Oscillatoriales</taxon>
        <taxon>Microcoleaceae</taxon>
        <taxon>Microcoleus</taxon>
        <taxon>Microcoleus asticus</taxon>
    </lineage>
</organism>